<dbReference type="InterPro" id="IPR025979">
    <property type="entry name" value="ChrR-like_cupin_dom"/>
</dbReference>
<dbReference type="PATRIC" id="fig|1121448.10.peg.1474"/>
<dbReference type="EMBL" id="CP006585">
    <property type="protein sequence ID" value="AGW13320.1"/>
    <property type="molecule type" value="Genomic_DNA"/>
</dbReference>
<dbReference type="RefSeq" id="WP_021760127.1">
    <property type="nucleotide sequence ID" value="NC_022444.1"/>
</dbReference>
<evidence type="ECO:0000313" key="2">
    <source>
        <dbReference type="EMBL" id="AGW13320.1"/>
    </source>
</evidence>
<dbReference type="SUPFAM" id="SSF51182">
    <property type="entry name" value="RmlC-like cupins"/>
    <property type="match status" value="1"/>
</dbReference>
<dbReference type="Gene3D" id="2.60.120.10">
    <property type="entry name" value="Jelly Rolls"/>
    <property type="match status" value="1"/>
</dbReference>
<feature type="domain" description="ChrR-like cupin" evidence="1">
    <location>
        <begin position="21"/>
        <end position="113"/>
    </location>
</feature>
<dbReference type="AlphaFoldDB" id="T2G9Q0"/>
<keyword evidence="3" id="KW-1185">Reference proteome</keyword>
<sequence length="131" mass="13805">MDHALHYGECLANGAVETLHARVDAEGIPWSPHPVYAGVWVKHLVCGAETGGRASCHLVRVEPGCSLASHVHEQQLELHEVVVGSGQALVQGKAMAYAPGVVAVIPQGVHHEVLASADGLWLRATFAPALK</sequence>
<evidence type="ECO:0000313" key="3">
    <source>
        <dbReference type="Proteomes" id="UP000016587"/>
    </source>
</evidence>
<accession>T2G9Q0</accession>
<protein>
    <submittedName>
        <fullName evidence="2">Putative cupin</fullName>
    </submittedName>
</protein>
<dbReference type="STRING" id="1121448.DGI_1476"/>
<dbReference type="OrthoDB" id="1682325at2"/>
<proteinExistence type="predicted"/>
<dbReference type="eggNOG" id="COG0662">
    <property type="taxonomic scope" value="Bacteria"/>
</dbReference>
<dbReference type="InterPro" id="IPR014710">
    <property type="entry name" value="RmlC-like_jellyroll"/>
</dbReference>
<dbReference type="KEGG" id="dgg:DGI_1476"/>
<evidence type="ECO:0000259" key="1">
    <source>
        <dbReference type="Pfam" id="PF12973"/>
    </source>
</evidence>
<dbReference type="HOGENOM" id="CLU_161240_0_0_7"/>
<organism evidence="2 3">
    <name type="scientific">Megalodesulfovibrio gigas (strain ATCC 19364 / DSM 1382 / NCIMB 9332 / VKM B-1759)</name>
    <name type="common">Desulfovibrio gigas</name>
    <dbReference type="NCBI Taxonomy" id="1121448"/>
    <lineage>
        <taxon>Bacteria</taxon>
        <taxon>Pseudomonadati</taxon>
        <taxon>Thermodesulfobacteriota</taxon>
        <taxon>Desulfovibrionia</taxon>
        <taxon>Desulfovibrionales</taxon>
        <taxon>Desulfovibrionaceae</taxon>
        <taxon>Megalodesulfovibrio</taxon>
    </lineage>
</organism>
<name>T2G9Q0_MEGG1</name>
<gene>
    <name evidence="2" type="ORF">DGI_1476</name>
</gene>
<dbReference type="InterPro" id="IPR011051">
    <property type="entry name" value="RmlC_Cupin_sf"/>
</dbReference>
<dbReference type="Pfam" id="PF12973">
    <property type="entry name" value="Cupin_7"/>
    <property type="match status" value="1"/>
</dbReference>
<dbReference type="Proteomes" id="UP000016587">
    <property type="component" value="Chromosome"/>
</dbReference>
<reference evidence="3" key="2">
    <citation type="submission" date="2013-07" db="EMBL/GenBank/DDBJ databases">
        <authorList>
            <person name="Morais-Silva F.O."/>
            <person name="Rezende A.M."/>
            <person name="Pimentel C."/>
            <person name="Resende D.M."/>
            <person name="Santos C.I."/>
            <person name="Clemente C."/>
            <person name="de Oliveira L.M."/>
            <person name="da Silva S.M."/>
            <person name="Costa D.A."/>
            <person name="Varela-Raposo A."/>
            <person name="Horacio E.C.A."/>
            <person name="Matos M."/>
            <person name="Flores O."/>
            <person name="Ruiz J.C."/>
            <person name="Rodrigues-Pousada C."/>
        </authorList>
    </citation>
    <scope>NUCLEOTIDE SEQUENCE [LARGE SCALE GENOMIC DNA]</scope>
    <source>
        <strain evidence="3">ATCC 19364 / DSM 1382 / NCIMB 9332 / VKM B-1759</strain>
    </source>
</reference>
<reference evidence="2 3" key="1">
    <citation type="journal article" date="2013" name="J. Bacteriol.">
        <title>Roles of HynAB and Ech, the only two hydrogenases found in the model sulfate reducer Desulfovibrio gigas.</title>
        <authorList>
            <person name="Morais-Silva F.O."/>
            <person name="Santos C.I."/>
            <person name="Rodrigues R."/>
            <person name="Pereira I.A."/>
            <person name="Rodrigues-Pousada C."/>
        </authorList>
    </citation>
    <scope>NUCLEOTIDE SEQUENCE [LARGE SCALE GENOMIC DNA]</scope>
    <source>
        <strain evidence="3">ATCC 19364 / DSM 1382 / NCIMB 9332 / VKM B-1759</strain>
    </source>
</reference>